<accession>A0A1X6Y9H5</accession>
<sequence>MSDRKSDQLNEKIDGFAEKYKFWLVIPLVISSLIAFKNLYVGFGFLLFFVFIWLFIWAIEKILNTFSRLLPKSLTQDQHKAIGEAGAATLFLGGFAIIGIVLRNDNFVSDWLQGKMPGEMSLGFIDPAFAAVVLLCIWAYTGYRVSR</sequence>
<evidence type="ECO:0000313" key="3">
    <source>
        <dbReference type="Proteomes" id="UP000193778"/>
    </source>
</evidence>
<feature type="transmembrane region" description="Helical" evidence="1">
    <location>
        <begin position="122"/>
        <end position="143"/>
    </location>
</feature>
<organism evidence="2 3">
    <name type="scientific">Ruegeria meonggei</name>
    <dbReference type="NCBI Taxonomy" id="1446476"/>
    <lineage>
        <taxon>Bacteria</taxon>
        <taxon>Pseudomonadati</taxon>
        <taxon>Pseudomonadota</taxon>
        <taxon>Alphaproteobacteria</taxon>
        <taxon>Rhodobacterales</taxon>
        <taxon>Roseobacteraceae</taxon>
        <taxon>Ruegeria</taxon>
    </lineage>
</organism>
<keyword evidence="1" id="KW-0472">Membrane</keyword>
<keyword evidence="3" id="KW-1185">Reference proteome</keyword>
<evidence type="ECO:0000313" key="2">
    <source>
        <dbReference type="EMBL" id="SLN14934.1"/>
    </source>
</evidence>
<keyword evidence="1" id="KW-0812">Transmembrane</keyword>
<dbReference type="EMBL" id="FWFP01000001">
    <property type="protein sequence ID" value="SLN14934.1"/>
    <property type="molecule type" value="Genomic_DNA"/>
</dbReference>
<proteinExistence type="predicted"/>
<feature type="transmembrane region" description="Helical" evidence="1">
    <location>
        <begin position="81"/>
        <end position="102"/>
    </location>
</feature>
<feature type="transmembrane region" description="Helical" evidence="1">
    <location>
        <begin position="20"/>
        <end position="36"/>
    </location>
</feature>
<dbReference type="OrthoDB" id="6199047at2"/>
<dbReference type="RefSeq" id="WP_085820926.1">
    <property type="nucleotide sequence ID" value="NZ_FWFP01000001.1"/>
</dbReference>
<evidence type="ECO:0000256" key="1">
    <source>
        <dbReference type="SAM" id="Phobius"/>
    </source>
</evidence>
<reference evidence="3" key="1">
    <citation type="submission" date="2017-03" db="EMBL/GenBank/DDBJ databases">
        <authorList>
            <person name="Rodrigo-Torres L."/>
            <person name="Arahal R.D."/>
            <person name="Lucena T."/>
        </authorList>
    </citation>
    <scope>NUCLEOTIDE SEQUENCE [LARGE SCALE GENOMIC DNA]</scope>
    <source>
        <strain evidence="3">CECT 8411</strain>
    </source>
</reference>
<feature type="transmembrane region" description="Helical" evidence="1">
    <location>
        <begin position="42"/>
        <end position="60"/>
    </location>
</feature>
<gene>
    <name evidence="2" type="ORF">RUM8411_00386</name>
</gene>
<name>A0A1X6Y9H5_9RHOB</name>
<dbReference type="Proteomes" id="UP000193778">
    <property type="component" value="Unassembled WGS sequence"/>
</dbReference>
<keyword evidence="1" id="KW-1133">Transmembrane helix</keyword>
<protein>
    <submittedName>
        <fullName evidence="2">Uncharacterized protein</fullName>
    </submittedName>
</protein>
<dbReference type="AlphaFoldDB" id="A0A1X6Y9H5"/>